<dbReference type="SUPFAM" id="SSF53218">
    <property type="entry name" value="Molybdenum cofactor biosynthesis proteins"/>
    <property type="match status" value="1"/>
</dbReference>
<dbReference type="PANTHER" id="PTHR47675:SF1">
    <property type="entry name" value="MOLYBDOPTERIN BINDING DOMAIN PROTEIN (AFU_ORTHOLOGUE AFUA_5G11210)"/>
    <property type="match status" value="1"/>
</dbReference>
<dbReference type="Gene3D" id="3.40.980.10">
    <property type="entry name" value="MoaB/Mog-like domain"/>
    <property type="match status" value="1"/>
</dbReference>
<feature type="domain" description="MoaB/Mog" evidence="2">
    <location>
        <begin position="48"/>
        <end position="218"/>
    </location>
</feature>
<sequence length="307" mass="34911">MSQATTPEKPQTMATTTASLPPLEEYNFEVTAVPKNPLGEGRYIKTAACLIIGDEILNGKTLDKNSNYFARFCFENGIDLKRIEVVPDEEDDIVEASRRMVQKYDFVITSGGIGPTHDDITYASLATAFNQGLVHHQETLRRMMEMSKNRPWITQQTEEQRTARERMALFPEKGEVLFVHKDLWVPVVRLEGKLCIFPGIPGLYQRMLDSLVPYLPLPPPSERPFRLQVFTSLPESSIAPYLTELQKRVKNEGVRVGSYPLLRQGVYVSLIARDEKRVRELGDEVVKKLQGKVMTEEEVRQAKDSKP</sequence>
<dbReference type="STRING" id="5364.A0A5C3NAP6"/>
<dbReference type="PANTHER" id="PTHR47675">
    <property type="entry name" value="MOLYBDOPTERIN BINDING DOMAIN PROTEIN (AFU_ORTHOLOGUE AFUA_5G11210)"/>
    <property type="match status" value="1"/>
</dbReference>
<feature type="region of interest" description="Disordered" evidence="1">
    <location>
        <begin position="1"/>
        <end position="20"/>
    </location>
</feature>
<evidence type="ECO:0000259" key="2">
    <source>
        <dbReference type="SMART" id="SM00852"/>
    </source>
</evidence>
<dbReference type="SMART" id="SM00852">
    <property type="entry name" value="MoCF_biosynth"/>
    <property type="match status" value="1"/>
</dbReference>
<dbReference type="Pfam" id="PF24102">
    <property type="entry name" value="FLAD1_M"/>
    <property type="match status" value="1"/>
</dbReference>
<proteinExistence type="predicted"/>
<dbReference type="Pfam" id="PF00994">
    <property type="entry name" value="MoCF_biosynth"/>
    <property type="match status" value="1"/>
</dbReference>
<dbReference type="InterPro" id="IPR056596">
    <property type="entry name" value="FLAD1_M"/>
</dbReference>
<accession>A0A5C3NAP6</accession>
<dbReference type="GO" id="GO:0047884">
    <property type="term" value="F:FAD diphosphatase activity"/>
    <property type="evidence" value="ECO:0007669"/>
    <property type="project" value="TreeGrafter"/>
</dbReference>
<organism evidence="3 4">
    <name type="scientific">Heliocybe sulcata</name>
    <dbReference type="NCBI Taxonomy" id="5364"/>
    <lineage>
        <taxon>Eukaryota</taxon>
        <taxon>Fungi</taxon>
        <taxon>Dikarya</taxon>
        <taxon>Basidiomycota</taxon>
        <taxon>Agaricomycotina</taxon>
        <taxon>Agaricomycetes</taxon>
        <taxon>Gloeophyllales</taxon>
        <taxon>Gloeophyllaceae</taxon>
        <taxon>Heliocybe</taxon>
    </lineage>
</organism>
<gene>
    <name evidence="3" type="ORF">OE88DRAFT_1656851</name>
</gene>
<evidence type="ECO:0000256" key="1">
    <source>
        <dbReference type="SAM" id="MobiDB-lite"/>
    </source>
</evidence>
<dbReference type="AlphaFoldDB" id="A0A5C3NAP6"/>
<dbReference type="GO" id="GO:0042726">
    <property type="term" value="P:flavin-containing compound metabolic process"/>
    <property type="evidence" value="ECO:0007669"/>
    <property type="project" value="TreeGrafter"/>
</dbReference>
<dbReference type="CDD" id="cd00885">
    <property type="entry name" value="cinA"/>
    <property type="match status" value="1"/>
</dbReference>
<protein>
    <submittedName>
        <fullName evidence="3">Molybdopterin binding protein</fullName>
    </submittedName>
</protein>
<evidence type="ECO:0000313" key="4">
    <source>
        <dbReference type="Proteomes" id="UP000305948"/>
    </source>
</evidence>
<feature type="compositionally biased region" description="Polar residues" evidence="1">
    <location>
        <begin position="1"/>
        <end position="19"/>
    </location>
</feature>
<keyword evidence="4" id="KW-1185">Reference proteome</keyword>
<dbReference type="InterPro" id="IPR001453">
    <property type="entry name" value="MoaB/Mog_dom"/>
</dbReference>
<reference evidence="3 4" key="1">
    <citation type="journal article" date="2019" name="Nat. Ecol. Evol.">
        <title>Megaphylogeny resolves global patterns of mushroom evolution.</title>
        <authorList>
            <person name="Varga T."/>
            <person name="Krizsan K."/>
            <person name="Foldi C."/>
            <person name="Dima B."/>
            <person name="Sanchez-Garcia M."/>
            <person name="Sanchez-Ramirez S."/>
            <person name="Szollosi G.J."/>
            <person name="Szarkandi J.G."/>
            <person name="Papp V."/>
            <person name="Albert L."/>
            <person name="Andreopoulos W."/>
            <person name="Angelini C."/>
            <person name="Antonin V."/>
            <person name="Barry K.W."/>
            <person name="Bougher N.L."/>
            <person name="Buchanan P."/>
            <person name="Buyck B."/>
            <person name="Bense V."/>
            <person name="Catcheside P."/>
            <person name="Chovatia M."/>
            <person name="Cooper J."/>
            <person name="Damon W."/>
            <person name="Desjardin D."/>
            <person name="Finy P."/>
            <person name="Geml J."/>
            <person name="Haridas S."/>
            <person name="Hughes K."/>
            <person name="Justo A."/>
            <person name="Karasinski D."/>
            <person name="Kautmanova I."/>
            <person name="Kiss B."/>
            <person name="Kocsube S."/>
            <person name="Kotiranta H."/>
            <person name="LaButti K.M."/>
            <person name="Lechner B.E."/>
            <person name="Liimatainen K."/>
            <person name="Lipzen A."/>
            <person name="Lukacs Z."/>
            <person name="Mihaltcheva S."/>
            <person name="Morgado L.N."/>
            <person name="Niskanen T."/>
            <person name="Noordeloos M.E."/>
            <person name="Ohm R.A."/>
            <person name="Ortiz-Santana B."/>
            <person name="Ovrebo C."/>
            <person name="Racz N."/>
            <person name="Riley R."/>
            <person name="Savchenko A."/>
            <person name="Shiryaev A."/>
            <person name="Soop K."/>
            <person name="Spirin V."/>
            <person name="Szebenyi C."/>
            <person name="Tomsovsky M."/>
            <person name="Tulloss R.E."/>
            <person name="Uehling J."/>
            <person name="Grigoriev I.V."/>
            <person name="Vagvolgyi C."/>
            <person name="Papp T."/>
            <person name="Martin F.M."/>
            <person name="Miettinen O."/>
            <person name="Hibbett D.S."/>
            <person name="Nagy L.G."/>
        </authorList>
    </citation>
    <scope>NUCLEOTIDE SEQUENCE [LARGE SCALE GENOMIC DNA]</scope>
    <source>
        <strain evidence="3 4">OMC1185</strain>
    </source>
</reference>
<dbReference type="InterPro" id="IPR036425">
    <property type="entry name" value="MoaB/Mog-like_dom_sf"/>
</dbReference>
<dbReference type="OrthoDB" id="448496at2759"/>
<name>A0A5C3NAP6_9AGAM</name>
<dbReference type="Proteomes" id="UP000305948">
    <property type="component" value="Unassembled WGS sequence"/>
</dbReference>
<evidence type="ECO:0000313" key="3">
    <source>
        <dbReference type="EMBL" id="TFK53048.1"/>
    </source>
</evidence>
<dbReference type="EMBL" id="ML213508">
    <property type="protein sequence ID" value="TFK53048.1"/>
    <property type="molecule type" value="Genomic_DNA"/>
</dbReference>